<proteinExistence type="predicted"/>
<keyword evidence="2" id="KW-1185">Reference proteome</keyword>
<gene>
    <name evidence="1" type="ORF">D6201_04460</name>
</gene>
<sequence length="66" mass="6976">MSEDAIAKRVDAALARIDAAARRIEQAAAAPQPGDDGELAKKHAALRREAGEALQQLDRLIGTIEA</sequence>
<accession>A0A419RSG6</accession>
<name>A0A419RSG6_9SPHN</name>
<reference evidence="1 2" key="1">
    <citation type="journal article" date="2017" name="Int. J. Syst. Evol. Microbiol.">
        <title>Erythrobacter aquimixticola sp. nov., isolated from the junction between the ocean and a freshwater spring.</title>
        <authorList>
            <person name="Park S."/>
            <person name="Jung Y.T."/>
            <person name="Choi S.J."/>
            <person name="Yoon J.H."/>
        </authorList>
    </citation>
    <scope>NUCLEOTIDE SEQUENCE [LARGE SCALE GENOMIC DNA]</scope>
    <source>
        <strain evidence="1 2">JSSK-14</strain>
    </source>
</reference>
<dbReference type="EMBL" id="RAHX01000001">
    <property type="protein sequence ID" value="RJY08709.1"/>
    <property type="molecule type" value="Genomic_DNA"/>
</dbReference>
<dbReference type="AlphaFoldDB" id="A0A419RSG6"/>
<dbReference type="RefSeq" id="WP_120047722.1">
    <property type="nucleotide sequence ID" value="NZ_RAHX01000001.1"/>
</dbReference>
<protein>
    <submittedName>
        <fullName evidence="1">Uncharacterized protein</fullName>
    </submittedName>
</protein>
<dbReference type="Proteomes" id="UP000285232">
    <property type="component" value="Unassembled WGS sequence"/>
</dbReference>
<evidence type="ECO:0000313" key="2">
    <source>
        <dbReference type="Proteomes" id="UP000285232"/>
    </source>
</evidence>
<evidence type="ECO:0000313" key="1">
    <source>
        <dbReference type="EMBL" id="RJY08709.1"/>
    </source>
</evidence>
<organism evidence="1 2">
    <name type="scientific">Aurantiacibacter aquimixticola</name>
    <dbReference type="NCBI Taxonomy" id="1958945"/>
    <lineage>
        <taxon>Bacteria</taxon>
        <taxon>Pseudomonadati</taxon>
        <taxon>Pseudomonadota</taxon>
        <taxon>Alphaproteobacteria</taxon>
        <taxon>Sphingomonadales</taxon>
        <taxon>Erythrobacteraceae</taxon>
        <taxon>Aurantiacibacter</taxon>
    </lineage>
</organism>
<comment type="caution">
    <text evidence="1">The sequence shown here is derived from an EMBL/GenBank/DDBJ whole genome shotgun (WGS) entry which is preliminary data.</text>
</comment>